<evidence type="ECO:0000313" key="1">
    <source>
        <dbReference type="EMBL" id="CAA9997506.1"/>
    </source>
</evidence>
<accession>A0A6H5G4P2</accession>
<keyword evidence="2" id="KW-1185">Reference proteome</keyword>
<dbReference type="OrthoDB" id="6607637at2759"/>
<evidence type="ECO:0000313" key="2">
    <source>
        <dbReference type="Proteomes" id="UP000479000"/>
    </source>
</evidence>
<sequence>MSGEADERTTLLTDPVASSGSLQWAPSNVIDVAALRPNCMEPNEYLEKKNFYKTRLSSFLNSPWPAPGTPRKYILRDIPDPERVLSSEPVSKNNYIMVKLIILGIFKNPIIRTRESQYSKLHSGSRFLDDYNACPNGGRVGESARATVDTDNMWFQQDGATTHTARISLNFLRRIFPGRVISRHGDVPWPPRSPDLTPSDFFLWGYLKSKVYVDKPRTIQELKQSITQETVGIPDDMVERVMRNFGERLQECITER</sequence>
<dbReference type="Proteomes" id="UP000479000">
    <property type="component" value="Unassembled WGS sequence"/>
</dbReference>
<feature type="non-terminal residue" evidence="1">
    <location>
        <position position="256"/>
    </location>
</feature>
<dbReference type="PANTHER" id="PTHR47326">
    <property type="entry name" value="TRANSPOSABLE ELEMENT TC3 TRANSPOSASE-LIKE PROTEIN"/>
    <property type="match status" value="1"/>
</dbReference>
<dbReference type="InterPro" id="IPR036397">
    <property type="entry name" value="RNaseH_sf"/>
</dbReference>
<dbReference type="Gene3D" id="3.30.420.10">
    <property type="entry name" value="Ribonuclease H-like superfamily/Ribonuclease H"/>
    <property type="match status" value="1"/>
</dbReference>
<proteinExistence type="predicted"/>
<gene>
    <name evidence="1" type="ORF">NTEN_LOCUS3800</name>
</gene>
<reference evidence="1 2" key="1">
    <citation type="submission" date="2020-02" db="EMBL/GenBank/DDBJ databases">
        <authorList>
            <person name="Ferguson B K."/>
        </authorList>
    </citation>
    <scope>NUCLEOTIDE SEQUENCE [LARGE SCALE GENOMIC DNA]</scope>
</reference>
<dbReference type="EMBL" id="CADCXU010005876">
    <property type="protein sequence ID" value="CAA9997506.1"/>
    <property type="molecule type" value="Genomic_DNA"/>
</dbReference>
<name>A0A6H5G4P2_9HEMI</name>
<dbReference type="PANTHER" id="PTHR47326:SF1">
    <property type="entry name" value="HTH PSQ-TYPE DOMAIN-CONTAINING PROTEIN"/>
    <property type="match status" value="1"/>
</dbReference>
<organism evidence="1 2">
    <name type="scientific">Nesidiocoris tenuis</name>
    <dbReference type="NCBI Taxonomy" id="355587"/>
    <lineage>
        <taxon>Eukaryota</taxon>
        <taxon>Metazoa</taxon>
        <taxon>Ecdysozoa</taxon>
        <taxon>Arthropoda</taxon>
        <taxon>Hexapoda</taxon>
        <taxon>Insecta</taxon>
        <taxon>Pterygota</taxon>
        <taxon>Neoptera</taxon>
        <taxon>Paraneoptera</taxon>
        <taxon>Hemiptera</taxon>
        <taxon>Heteroptera</taxon>
        <taxon>Panheteroptera</taxon>
        <taxon>Cimicomorpha</taxon>
        <taxon>Miridae</taxon>
        <taxon>Dicyphina</taxon>
        <taxon>Nesidiocoris</taxon>
    </lineage>
</organism>
<dbReference type="GO" id="GO:0003676">
    <property type="term" value="F:nucleic acid binding"/>
    <property type="evidence" value="ECO:0007669"/>
    <property type="project" value="InterPro"/>
</dbReference>
<dbReference type="AlphaFoldDB" id="A0A6H5G4P2"/>
<protein>
    <recommendedName>
        <fullName evidence="3">Tc1-like transposase DDE domain-containing protein</fullName>
    </recommendedName>
</protein>
<evidence type="ECO:0008006" key="3">
    <source>
        <dbReference type="Google" id="ProtNLM"/>
    </source>
</evidence>